<dbReference type="PANTHER" id="PTHR34704">
    <property type="entry name" value="ATPASE"/>
    <property type="match status" value="1"/>
</dbReference>
<reference evidence="2 3" key="1">
    <citation type="submission" date="2018-08" db="EMBL/GenBank/DDBJ databases">
        <title>A genome reference for cultivated species of the human gut microbiota.</title>
        <authorList>
            <person name="Zou Y."/>
            <person name="Xue W."/>
            <person name="Luo G."/>
        </authorList>
    </citation>
    <scope>NUCLEOTIDE SEQUENCE [LARGE SCALE GENOMIC DNA]</scope>
    <source>
        <strain evidence="2 3">AF24-12</strain>
    </source>
</reference>
<evidence type="ECO:0000259" key="1">
    <source>
        <dbReference type="Pfam" id="PF01637"/>
    </source>
</evidence>
<dbReference type="GO" id="GO:0005524">
    <property type="term" value="F:ATP binding"/>
    <property type="evidence" value="ECO:0007669"/>
    <property type="project" value="UniProtKB-KW"/>
</dbReference>
<organism evidence="2 3">
    <name type="scientific">Segatella copri</name>
    <dbReference type="NCBI Taxonomy" id="165179"/>
    <lineage>
        <taxon>Bacteria</taxon>
        <taxon>Pseudomonadati</taxon>
        <taxon>Bacteroidota</taxon>
        <taxon>Bacteroidia</taxon>
        <taxon>Bacteroidales</taxon>
        <taxon>Prevotellaceae</taxon>
        <taxon>Segatella</taxon>
    </lineage>
</organism>
<dbReference type="EMBL" id="QRVA01000011">
    <property type="protein sequence ID" value="RGS16591.1"/>
    <property type="molecule type" value="Genomic_DNA"/>
</dbReference>
<feature type="domain" description="ATPase" evidence="1">
    <location>
        <begin position="8"/>
        <end position="214"/>
    </location>
</feature>
<comment type="caution">
    <text evidence="2">The sequence shown here is derived from an EMBL/GenBank/DDBJ whole genome shotgun (WGS) entry which is preliminary data.</text>
</comment>
<keyword evidence="2" id="KW-0067">ATP-binding</keyword>
<dbReference type="InterPro" id="IPR036390">
    <property type="entry name" value="WH_DNA-bd_sf"/>
</dbReference>
<dbReference type="SUPFAM" id="SSF46785">
    <property type="entry name" value="Winged helix' DNA-binding domain"/>
    <property type="match status" value="1"/>
</dbReference>
<evidence type="ECO:0000313" key="3">
    <source>
        <dbReference type="Proteomes" id="UP000283872"/>
    </source>
</evidence>
<name>A0A3E5E4V6_9BACT</name>
<sequence>MKNNIIGRKSEQDTLARIYESRQSEFVAVCGRRRVGKTFLVREYFEQEMVFQTSGLAGGNTQEQLKNFFYTLRRYDKNVTSVPHDWLDAFEILITYLDSLNGIERKVIFLDELPWMDTAGSNFISALEHFWNGWASARRDIVLIVCGSATSWMMDKLINNHGGLYGRLTHRLFLQPFSLGESEAFLNTKGMMLSRYELAELYMILGGIPYYLNLLDERLSLAQNIDRLLFNPNGQLYNEFTILYRSLFKDSEAYVKVVECLNERGYGMMRSEIADATGMKSGKSLTTILDNLESCGFIRKYVNYGCSTRKSLYQLVDFFTLFYFRFLRDSSFRNLLYWSKLQRTPRFYAWAGISFEILAMNHIDQVKQRLGISGVSTHLYSWRSKSDAGAAERAAQIDMVIERGDNTINLCEMKFSESDFAINKDYEKILRNKIVRFMEETKTRKSIQLTFISSYGLQRNMYSGIAQNEVVLNDLF</sequence>
<dbReference type="SUPFAM" id="SSF52540">
    <property type="entry name" value="P-loop containing nucleoside triphosphate hydrolases"/>
    <property type="match status" value="1"/>
</dbReference>
<dbReference type="InterPro" id="IPR027417">
    <property type="entry name" value="P-loop_NTPase"/>
</dbReference>
<dbReference type="RefSeq" id="WP_117586756.1">
    <property type="nucleotide sequence ID" value="NZ_QRVA01000011.1"/>
</dbReference>
<dbReference type="Proteomes" id="UP000283872">
    <property type="component" value="Unassembled WGS sequence"/>
</dbReference>
<dbReference type="Gene3D" id="3.40.50.300">
    <property type="entry name" value="P-loop containing nucleotide triphosphate hydrolases"/>
    <property type="match status" value="1"/>
</dbReference>
<proteinExistence type="predicted"/>
<dbReference type="InterPro" id="IPR011579">
    <property type="entry name" value="ATPase_dom"/>
</dbReference>
<dbReference type="AlphaFoldDB" id="A0A3E5E4V6"/>
<accession>A0A3E5E4V6</accession>
<dbReference type="Pfam" id="PF01637">
    <property type="entry name" value="ATPase_2"/>
    <property type="match status" value="1"/>
</dbReference>
<evidence type="ECO:0000313" key="2">
    <source>
        <dbReference type="EMBL" id="RGS16591.1"/>
    </source>
</evidence>
<protein>
    <submittedName>
        <fullName evidence="2">ATP-binding protein</fullName>
    </submittedName>
</protein>
<dbReference type="PANTHER" id="PTHR34704:SF1">
    <property type="entry name" value="ATPASE"/>
    <property type="match status" value="1"/>
</dbReference>
<keyword evidence="2" id="KW-0547">Nucleotide-binding</keyword>
<gene>
    <name evidence="2" type="ORF">DWY11_06235</name>
</gene>